<dbReference type="PANTHER" id="PTHR11938:SF133">
    <property type="entry name" value="GLUTAMATE SYNTHASE (NADH)"/>
    <property type="match status" value="1"/>
</dbReference>
<dbReference type="Pfam" id="PF04898">
    <property type="entry name" value="Glu_syn_central"/>
    <property type="match status" value="1"/>
</dbReference>
<dbReference type="CDD" id="cd00713">
    <property type="entry name" value="GltS"/>
    <property type="match status" value="1"/>
</dbReference>
<evidence type="ECO:0000256" key="21">
    <source>
        <dbReference type="SAM" id="MobiDB-lite"/>
    </source>
</evidence>
<name>A0A426V7R2_9BURK</name>
<dbReference type="GO" id="GO:0006537">
    <property type="term" value="P:glutamate biosynthetic process"/>
    <property type="evidence" value="ECO:0007669"/>
    <property type="project" value="UniProtKB-KW"/>
</dbReference>
<dbReference type="InterPro" id="IPR017932">
    <property type="entry name" value="GATase_2_dom"/>
</dbReference>
<sequence length="1593" mass="173629">MTQATSGTPFPTAAALTAATSQEIKNAAELGMYANAEHDACGVGFVAHIKGQKAHSIVQQGLKILENIDHRGAVGADPLMGDGAGLLIQIPDEFYRAEMAKQGVELPPPGEYGVGMIFLPKESASRQACEQEMERAIKAEGQVLLGWRDVPVDRDMPMSPTVREKEPVIRQVFVGRGPDILVPDALERKLYVIRKTASSKISSLNLTHGSEYYVPSMSCRTIIYKGLLLADQVGKYYLDLGDERVVSALALVHQRFSTNTFPEWPLAHPYRMVAHNGEINTVKGNFNWMRAREGVMKSPVLGDDLKKLYPISMDGQSDTATFDNALELLTMAGYPLAQAAMMMIPEAWEQHTTMDERRRAFYEYHAAMMEPWDGPAAMVFTDGRQIGATLDRNGLRPARFLITDDDLVVLASESGVLPIPENKIVKKWRLQPGKMLLIDFEQGRIIDDEELKAQFTQGKPYRQWIENVRIKLDTIDITGTPGEFGESLLDRQQAFGFTQEDLKFLMAPMATNGEEATGSMGNDSPLAVLSDKNKPLYNYFKQLFAQVTNPPIDPIREAVVMSLVSFVGPKPNLLDINAVNPPMRLEVSQPVLDFDDMARLRNIEKHTGGKFKPYEIDITYPAAWGHEGVEARLASLCAEAVEALQSGHNILIITDRKMDRANIAIPALLALSAIHHHLVRKGLRTSTGLVVETGTAREVHHFAVLAGYGAEAVHPYLAMETLATMAKDLPGDLSADKAIYHYIKAIGKGLSKIMSKMGVSTYMSYCGAQLFEAIGLNKPLIDKYFRGTPTQVGGIGVFEVAEEAIRNHKAAFGDDPVLETMLDAGGEYAWRTRGEEHMWSPDAIAKLQHATRAGKFDTYKEYAQLINDQSRRHLTLRGLFEFKIDPAKAIPVEEVESAADIVKRFATGAMSLGSISTEAHSTLALAMNRIGGKSNTGEGGEDKARYRQELKGIPIKQGTKVSDVIGAKVVEVDYEMQEGDSLRSKIKQVASGRFGVTTEYLVSADQIQIKMAQGAKPGEGGQLPGGKVSEYIGKLRHSVPGVGLISPPPHHDIYSIEDLAQLIHDLKNVNPAADVSVKLVSEVGVGTVATGVAKAKADHIVIAGHDGGTGASPWSSIKHCGTPWELGLAETQQTLVLNRLRGRVRVQADGQMKTGRDVVIGALLGADEFGFATAPLVVEGCIMMRKCHLNTCPVGVATQDPVLRKKFSGKPEHVVNYFFFVAEEARQIMAQLGIRKFDELIGRADLLDTKKGIEHWKARGLDFERIFALPPAPAEVPRLHVSTQDHGLDKALDQRLIEKAQPAIQRGEKVQFMEQARNVNRTVGAMLSGELIKHHPDGLPDQTVFIQMEGTGGQSFGAFLAKGITLYLIGEANDYTGKGLSGGRVVVRPSIDFRGNAIDNIIVGNTVLYGATEGEAFFRGVGGERFGVRLSGATAVVEGTGDHGCEYMTGGTVVVLGKTGRNFAAGMSGGLAYVFDEDGQFAKRVNTAQVSLEKVLTAAEQADAGIPTHRGQADEALLKKLVEDHHRWTGSLRAREILDNWATARGKFVKVFPHEYRRALTEMGAKVEATATIAKAKSDKGGDDKAKSGKAKA</sequence>
<evidence type="ECO:0000313" key="25">
    <source>
        <dbReference type="Proteomes" id="UP000269265"/>
    </source>
</evidence>
<dbReference type="FunFam" id="3.60.20.10:FF:000001">
    <property type="entry name" value="Glutamate synthase, large subunit"/>
    <property type="match status" value="1"/>
</dbReference>
<dbReference type="SUPFAM" id="SSF56235">
    <property type="entry name" value="N-terminal nucleophile aminohydrolases (Ntn hydrolases)"/>
    <property type="match status" value="1"/>
</dbReference>
<evidence type="ECO:0000256" key="20">
    <source>
        <dbReference type="ARBA" id="ARBA00079921"/>
    </source>
</evidence>
<dbReference type="CDD" id="cd00982">
    <property type="entry name" value="gltB_C"/>
    <property type="match status" value="1"/>
</dbReference>
<evidence type="ECO:0000256" key="16">
    <source>
        <dbReference type="ARBA" id="ARBA00023291"/>
    </source>
</evidence>
<comment type="cofactor">
    <cofactor evidence="2">
        <name>[3Fe-4S] cluster</name>
        <dbReference type="ChEBI" id="CHEBI:21137"/>
    </cofactor>
</comment>
<keyword evidence="15" id="KW-0314">Glutamate biosynthesis</keyword>
<evidence type="ECO:0000256" key="14">
    <source>
        <dbReference type="ARBA" id="ARBA00023014"/>
    </source>
</evidence>
<dbReference type="CDD" id="cd02808">
    <property type="entry name" value="GltS_FMN"/>
    <property type="match status" value="1"/>
</dbReference>
<evidence type="ECO:0000256" key="13">
    <source>
        <dbReference type="ARBA" id="ARBA00023004"/>
    </source>
</evidence>
<keyword evidence="9" id="KW-0479">Metal-binding</keyword>
<evidence type="ECO:0000256" key="11">
    <source>
        <dbReference type="ARBA" id="ARBA00022962"/>
    </source>
</evidence>
<evidence type="ECO:0000256" key="10">
    <source>
        <dbReference type="ARBA" id="ARBA00022827"/>
    </source>
</evidence>
<evidence type="ECO:0000256" key="18">
    <source>
        <dbReference type="ARBA" id="ARBA00048151"/>
    </source>
</evidence>
<dbReference type="InterPro" id="IPR013785">
    <property type="entry name" value="Aldolase_TIM"/>
</dbReference>
<keyword evidence="12" id="KW-0560">Oxidoreductase</keyword>
<dbReference type="PANTHER" id="PTHR11938">
    <property type="entry name" value="FAD NADPH DEHYDROGENASE/OXIDOREDUCTASE"/>
    <property type="match status" value="1"/>
</dbReference>
<dbReference type="EMBL" id="RSED01000017">
    <property type="protein sequence ID" value="RRS02861.1"/>
    <property type="molecule type" value="Genomic_DNA"/>
</dbReference>
<feature type="compositionally biased region" description="Basic and acidic residues" evidence="21">
    <location>
        <begin position="1576"/>
        <end position="1587"/>
    </location>
</feature>
<dbReference type="Pfam" id="PF01493">
    <property type="entry name" value="GXGXG"/>
    <property type="match status" value="1"/>
</dbReference>
<dbReference type="GO" id="GO:0046872">
    <property type="term" value="F:metal ion binding"/>
    <property type="evidence" value="ECO:0007669"/>
    <property type="project" value="UniProtKB-KW"/>
</dbReference>
<keyword evidence="25" id="KW-1185">Reference proteome</keyword>
<protein>
    <recommendedName>
        <fullName evidence="19">Glutamate synthase [NADPH] large chain</fullName>
        <ecNumber evidence="5">1.4.1.13</ecNumber>
    </recommendedName>
    <alternativeName>
        <fullName evidence="20">Glutamate synthase subunit alpha</fullName>
    </alternativeName>
</protein>
<keyword evidence="7" id="KW-0285">Flavoprotein</keyword>
<evidence type="ECO:0000256" key="6">
    <source>
        <dbReference type="ARBA" id="ARBA00022605"/>
    </source>
</evidence>
<evidence type="ECO:0000256" key="15">
    <source>
        <dbReference type="ARBA" id="ARBA00023164"/>
    </source>
</evidence>
<evidence type="ECO:0000256" key="7">
    <source>
        <dbReference type="ARBA" id="ARBA00022630"/>
    </source>
</evidence>
<evidence type="ECO:0000256" key="3">
    <source>
        <dbReference type="ARBA" id="ARBA00001974"/>
    </source>
</evidence>
<dbReference type="SUPFAM" id="SSF51395">
    <property type="entry name" value="FMN-linked oxidoreductases"/>
    <property type="match status" value="1"/>
</dbReference>
<evidence type="ECO:0000259" key="23">
    <source>
        <dbReference type="PROSITE" id="PS51278"/>
    </source>
</evidence>
<keyword evidence="10" id="KW-0274">FAD</keyword>
<evidence type="ECO:0000256" key="19">
    <source>
        <dbReference type="ARBA" id="ARBA00072108"/>
    </source>
</evidence>
<dbReference type="InterPro" id="IPR050711">
    <property type="entry name" value="ET-N_metabolism_enzyme"/>
</dbReference>
<evidence type="ECO:0000313" key="24">
    <source>
        <dbReference type="EMBL" id="RRS02861.1"/>
    </source>
</evidence>
<keyword evidence="16" id="KW-0003">3Fe-4S</keyword>
<organism evidence="24 25">
    <name type="scientific">Aquabacterium soli</name>
    <dbReference type="NCBI Taxonomy" id="2493092"/>
    <lineage>
        <taxon>Bacteria</taxon>
        <taxon>Pseudomonadati</taxon>
        <taxon>Pseudomonadota</taxon>
        <taxon>Betaproteobacteria</taxon>
        <taxon>Burkholderiales</taxon>
        <taxon>Aquabacterium</taxon>
    </lineage>
</organism>
<evidence type="ECO:0000256" key="8">
    <source>
        <dbReference type="ARBA" id="ARBA00022643"/>
    </source>
</evidence>
<dbReference type="InterPro" id="IPR001202">
    <property type="entry name" value="WW_dom"/>
</dbReference>
<evidence type="ECO:0000256" key="12">
    <source>
        <dbReference type="ARBA" id="ARBA00023002"/>
    </source>
</evidence>
<dbReference type="Pfam" id="PF01645">
    <property type="entry name" value="Glu_synthase"/>
    <property type="match status" value="1"/>
</dbReference>
<feature type="domain" description="WW" evidence="22">
    <location>
        <begin position="342"/>
        <end position="377"/>
    </location>
</feature>
<comment type="similarity">
    <text evidence="4">Belongs to the glutamate synthase family.</text>
</comment>
<keyword evidence="13" id="KW-0408">Iron</keyword>
<comment type="cofactor">
    <cofactor evidence="3">
        <name>FAD</name>
        <dbReference type="ChEBI" id="CHEBI:57692"/>
    </cofactor>
</comment>
<dbReference type="SUPFAM" id="SSF69336">
    <property type="entry name" value="Alpha subunit of glutamate synthase, C-terminal domain"/>
    <property type="match status" value="1"/>
</dbReference>
<dbReference type="FunFam" id="3.20.20.70:FF:000053">
    <property type="entry name" value="Glutamate synthase large subunit"/>
    <property type="match status" value="1"/>
</dbReference>
<keyword evidence="11" id="KW-0315">Glutamine amidotransferase</keyword>
<dbReference type="InterPro" id="IPR002932">
    <property type="entry name" value="Glu_synthdom"/>
</dbReference>
<gene>
    <name evidence="24" type="ORF">EIP75_18010</name>
</gene>
<dbReference type="Pfam" id="PF00310">
    <property type="entry name" value="GATase_2"/>
    <property type="match status" value="1"/>
</dbReference>
<proteinExistence type="inferred from homology"/>
<comment type="catalytic activity">
    <reaction evidence="18">
        <text>2 L-glutamate + NADP(+) = L-glutamine + 2-oxoglutarate + NADPH + H(+)</text>
        <dbReference type="Rhea" id="RHEA:15501"/>
        <dbReference type="ChEBI" id="CHEBI:15378"/>
        <dbReference type="ChEBI" id="CHEBI:16810"/>
        <dbReference type="ChEBI" id="CHEBI:29985"/>
        <dbReference type="ChEBI" id="CHEBI:57783"/>
        <dbReference type="ChEBI" id="CHEBI:58349"/>
        <dbReference type="ChEBI" id="CHEBI:58359"/>
        <dbReference type="EC" id="1.4.1.13"/>
    </reaction>
</comment>
<accession>A0A426V7R2</accession>
<dbReference type="GO" id="GO:0019676">
    <property type="term" value="P:ammonia assimilation cycle"/>
    <property type="evidence" value="ECO:0007669"/>
    <property type="project" value="TreeGrafter"/>
</dbReference>
<evidence type="ECO:0000256" key="2">
    <source>
        <dbReference type="ARBA" id="ARBA00001927"/>
    </source>
</evidence>
<evidence type="ECO:0000256" key="4">
    <source>
        <dbReference type="ARBA" id="ARBA00009716"/>
    </source>
</evidence>
<feature type="domain" description="Glutamine amidotransferase type-2" evidence="23">
    <location>
        <begin position="41"/>
        <end position="441"/>
    </location>
</feature>
<dbReference type="InterPro" id="IPR006982">
    <property type="entry name" value="Glu_synth_centr_N"/>
</dbReference>
<evidence type="ECO:0000259" key="22">
    <source>
        <dbReference type="PROSITE" id="PS50020"/>
    </source>
</evidence>
<evidence type="ECO:0000256" key="9">
    <source>
        <dbReference type="ARBA" id="ARBA00022723"/>
    </source>
</evidence>
<keyword evidence="6" id="KW-0028">Amino-acid biosynthesis</keyword>
<dbReference type="Proteomes" id="UP000269265">
    <property type="component" value="Unassembled WGS sequence"/>
</dbReference>
<dbReference type="PROSITE" id="PS51278">
    <property type="entry name" value="GATASE_TYPE_2"/>
    <property type="match status" value="1"/>
</dbReference>
<dbReference type="InterPro" id="IPR002489">
    <property type="entry name" value="Glu_synth_asu_C"/>
</dbReference>
<feature type="region of interest" description="Disordered" evidence="21">
    <location>
        <begin position="1574"/>
        <end position="1593"/>
    </location>
</feature>
<dbReference type="Gene3D" id="3.20.20.70">
    <property type="entry name" value="Aldolase class I"/>
    <property type="match status" value="2"/>
</dbReference>
<dbReference type="Gene3D" id="3.60.20.10">
    <property type="entry name" value="Glutamine Phosphoribosylpyrophosphate, subunit 1, domain 1"/>
    <property type="match status" value="1"/>
</dbReference>
<dbReference type="InterPro" id="IPR029055">
    <property type="entry name" value="Ntn_hydrolases_N"/>
</dbReference>
<dbReference type="FunFam" id="3.20.20.70:FF:000031">
    <property type="entry name" value="Glutamate synthase 1 [NADH]"/>
    <property type="match status" value="1"/>
</dbReference>
<dbReference type="GO" id="GO:0051538">
    <property type="term" value="F:3 iron, 4 sulfur cluster binding"/>
    <property type="evidence" value="ECO:0007669"/>
    <property type="project" value="UniProtKB-KW"/>
</dbReference>
<dbReference type="FunFam" id="2.160.20.60:FF:000001">
    <property type="entry name" value="Glutamate synthase, large subunit"/>
    <property type="match status" value="1"/>
</dbReference>
<dbReference type="InterPro" id="IPR036485">
    <property type="entry name" value="Glu_synth_asu_C_sf"/>
</dbReference>
<evidence type="ECO:0000256" key="17">
    <source>
        <dbReference type="ARBA" id="ARBA00037898"/>
    </source>
</evidence>
<evidence type="ECO:0000256" key="5">
    <source>
        <dbReference type="ARBA" id="ARBA00012079"/>
    </source>
</evidence>
<comment type="pathway">
    <text evidence="17">Amino-acid biosynthesis; L-glutamate biosynthesis via GLT pathway; L-glutamate from 2-oxoglutarate and L-glutamine (NADP(+) route): step 1/1.</text>
</comment>
<evidence type="ECO:0000256" key="1">
    <source>
        <dbReference type="ARBA" id="ARBA00001917"/>
    </source>
</evidence>
<dbReference type="Gene3D" id="2.160.20.60">
    <property type="entry name" value="Glutamate synthase, alpha subunit, C-terminal domain"/>
    <property type="match status" value="1"/>
</dbReference>
<reference evidence="24 25" key="1">
    <citation type="submission" date="2018-12" db="EMBL/GenBank/DDBJ databases">
        <title>The whole draft genome of Aquabacterium sp. SJQ9.</title>
        <authorList>
            <person name="Sun L."/>
            <person name="Gao X."/>
            <person name="Chen W."/>
            <person name="Huang K."/>
        </authorList>
    </citation>
    <scope>NUCLEOTIDE SEQUENCE [LARGE SCALE GENOMIC DNA]</scope>
    <source>
        <strain evidence="24 25">SJQ9</strain>
    </source>
</reference>
<comment type="caution">
    <text evidence="24">The sequence shown here is derived from an EMBL/GenBank/DDBJ whole genome shotgun (WGS) entry which is preliminary data.</text>
</comment>
<dbReference type="EC" id="1.4.1.13" evidence="5"/>
<dbReference type="PROSITE" id="PS50020">
    <property type="entry name" value="WW_DOMAIN_2"/>
    <property type="match status" value="1"/>
</dbReference>
<dbReference type="GO" id="GO:0004355">
    <property type="term" value="F:glutamate synthase (NADPH) activity"/>
    <property type="evidence" value="ECO:0007669"/>
    <property type="project" value="UniProtKB-EC"/>
</dbReference>
<keyword evidence="14" id="KW-0411">Iron-sulfur</keyword>
<dbReference type="OrthoDB" id="9758182at2"/>
<keyword evidence="8" id="KW-0288">FMN</keyword>
<comment type="cofactor">
    <cofactor evidence="1">
        <name>FMN</name>
        <dbReference type="ChEBI" id="CHEBI:58210"/>
    </cofactor>
</comment>